<proteinExistence type="predicted"/>
<organism evidence="2 3">
    <name type="scientific">Papiliotrema laurentii</name>
    <name type="common">Cryptococcus laurentii</name>
    <dbReference type="NCBI Taxonomy" id="5418"/>
    <lineage>
        <taxon>Eukaryota</taxon>
        <taxon>Fungi</taxon>
        <taxon>Dikarya</taxon>
        <taxon>Basidiomycota</taxon>
        <taxon>Agaricomycotina</taxon>
        <taxon>Tremellomycetes</taxon>
        <taxon>Tremellales</taxon>
        <taxon>Rhynchogastremaceae</taxon>
        <taxon>Papiliotrema</taxon>
    </lineage>
</organism>
<feature type="region of interest" description="Disordered" evidence="1">
    <location>
        <begin position="19"/>
        <end position="41"/>
    </location>
</feature>
<reference evidence="2" key="1">
    <citation type="submission" date="2023-02" db="EMBL/GenBank/DDBJ databases">
        <title>Identification and recombinant expression of a fungal hydrolase from Papiliotrema laurentii that hydrolyzes apple cutin and clears colloidal polyester polyurethane.</title>
        <authorList>
            <consortium name="DOE Joint Genome Institute"/>
            <person name="Roman V.A."/>
            <person name="Bojanowski C."/>
            <person name="Crable B.R."/>
            <person name="Wagner D.N."/>
            <person name="Hung C.S."/>
            <person name="Nadeau L.J."/>
            <person name="Schratz L."/>
            <person name="Haridas S."/>
            <person name="Pangilinan J."/>
            <person name="Lipzen A."/>
            <person name="Na H."/>
            <person name="Yan M."/>
            <person name="Ng V."/>
            <person name="Grigoriev I.V."/>
            <person name="Spatafora J.W."/>
            <person name="Barlow D."/>
            <person name="Biffinger J."/>
            <person name="Kelley-Loughnane N."/>
            <person name="Varaljay V.A."/>
            <person name="Crookes-Goodson W.J."/>
        </authorList>
    </citation>
    <scope>NUCLEOTIDE SEQUENCE</scope>
    <source>
        <strain evidence="2">5307AH</strain>
    </source>
</reference>
<feature type="compositionally biased region" description="Low complexity" evidence="1">
    <location>
        <begin position="32"/>
        <end position="41"/>
    </location>
</feature>
<sequence length="652" mass="74474">MRRQLTLSPTSTPVELASTFIDSPISSPPTSPISTSSRSDSPFSRWDRWYELASIHHLANSPLGSKLRGPLRPRRRSSLSRLAQRRFLHTILSLSIPILLVMLIKESIVHSNRYGAVASDPRLFHAASTVDLGQLRSAYEQDRRRDIIATRSATGSHVKRTHEVKDGQLEGLGWTMAEEVSLQEEVEDVWPEWWGNPDVVGPSPFDHVPQIEGQRRILFLTDYTDYLERMNTHTYEIVDAALRHPNAIVDVWGPGWKGYDKSLPVSVNVKRRQQRIHHLEQSKTEHEIARFSQKGGAWFGTRVDSQGEEVGEWVEPEWIVSDEPVECGPVRYDIVLTISDIFKQNDPLVDALDCGSLLIQQLGDCHSWRCMKEWYPLANNITLSKYAFELPEIFDYALVKQEFPQFDMGMFGHSPDTGNEWDFWPDKWAHKVSDATVFGFDGSFYPIRTTVTDYTKREDATITRHGHPGYTLSIPDSARQYPLETYTKGHELYAKHEALRADFAKGMREAKICVFDASLERKLIRKYAQALLSGCVIAADLPTEHEEALERFTIKLKPSWGIDRIREEIDKYLAQPANLHQMALDGLIYARQHLTTTRKISDIIRMADAHNAGVRGYDLPHSFSLRCRAYWSDNAYRPPWCSEPGGFRGLEG</sequence>
<accession>A0AAD9D254</accession>
<evidence type="ECO:0000256" key="1">
    <source>
        <dbReference type="SAM" id="MobiDB-lite"/>
    </source>
</evidence>
<gene>
    <name evidence="2" type="ORF">DB88DRAFT_491573</name>
</gene>
<protein>
    <submittedName>
        <fullName evidence="2">Uncharacterized protein</fullName>
    </submittedName>
</protein>
<keyword evidence="3" id="KW-1185">Reference proteome</keyword>
<dbReference type="AlphaFoldDB" id="A0AAD9D254"/>
<dbReference type="EMBL" id="JAODAN010000006">
    <property type="protein sequence ID" value="KAK1923541.1"/>
    <property type="molecule type" value="Genomic_DNA"/>
</dbReference>
<evidence type="ECO:0000313" key="3">
    <source>
        <dbReference type="Proteomes" id="UP001182556"/>
    </source>
</evidence>
<dbReference type="Proteomes" id="UP001182556">
    <property type="component" value="Unassembled WGS sequence"/>
</dbReference>
<evidence type="ECO:0000313" key="2">
    <source>
        <dbReference type="EMBL" id="KAK1923541.1"/>
    </source>
</evidence>
<name>A0AAD9D254_PAPLA</name>
<comment type="caution">
    <text evidence="2">The sequence shown here is derived from an EMBL/GenBank/DDBJ whole genome shotgun (WGS) entry which is preliminary data.</text>
</comment>